<dbReference type="KEGG" id="vco:VC0395_0766"/>
<feature type="transmembrane region" description="Helical" evidence="1">
    <location>
        <begin position="107"/>
        <end position="140"/>
    </location>
</feature>
<dbReference type="EMBL" id="CP000626">
    <property type="protein sequence ID" value="ABQ18328.1"/>
    <property type="molecule type" value="Genomic_DNA"/>
</dbReference>
<reference evidence="2 3" key="1">
    <citation type="submission" date="2007-03" db="EMBL/GenBank/DDBJ databases">
        <authorList>
            <person name="Heidelberg J."/>
        </authorList>
    </citation>
    <scope>NUCLEOTIDE SEQUENCE [LARGE SCALE GENOMIC DNA]</scope>
    <source>
        <strain evidence="3">ATCC 39541 / Classical Ogawa 395 / O395</strain>
    </source>
</reference>
<keyword evidence="1" id="KW-1133">Transmembrane helix</keyword>
<sequence>MFKVLIHERSKDVKILPDGGFDLTVLLFGVFVPLWRGQYKRALSYLAIVICTLFVAWLFIPFFSNKHYIKDLLEKDGYLLAEDYTGIKPVIPDTSPLMIMLKDFVSWFMFIHVLLGVLGLFILGDLLLAVTIIALFGLGLALRYHRALAKHQAITKYNEVSNAA</sequence>
<feature type="transmembrane region" description="Helical" evidence="1">
    <location>
        <begin position="15"/>
        <end position="35"/>
    </location>
</feature>
<evidence type="ECO:0000313" key="2">
    <source>
        <dbReference type="EMBL" id="ABQ18328.1"/>
    </source>
</evidence>
<evidence type="ECO:0000313" key="3">
    <source>
        <dbReference type="Proteomes" id="UP000000249"/>
    </source>
</evidence>
<keyword evidence="1" id="KW-0812">Transmembrane</keyword>
<dbReference type="AlphaFoldDB" id="A0A0H3ADJ4"/>
<keyword evidence="1" id="KW-0472">Membrane</keyword>
<dbReference type="Proteomes" id="UP000000249">
    <property type="component" value="Chromosome 2"/>
</dbReference>
<name>A0A0H3ADJ4_VIBC3</name>
<dbReference type="KEGG" id="vcr:VC395_A0489"/>
<organism evidence="2 3">
    <name type="scientific">Vibrio cholerae serotype O1 (strain ATCC 39541 / Classical Ogawa 395 / O395)</name>
    <dbReference type="NCBI Taxonomy" id="345073"/>
    <lineage>
        <taxon>Bacteria</taxon>
        <taxon>Pseudomonadati</taxon>
        <taxon>Pseudomonadota</taxon>
        <taxon>Gammaproteobacteria</taxon>
        <taxon>Vibrionales</taxon>
        <taxon>Vibrionaceae</taxon>
        <taxon>Vibrio</taxon>
    </lineage>
</organism>
<protein>
    <submittedName>
        <fullName evidence="2">Uncharacterized protein</fullName>
    </submittedName>
</protein>
<feature type="transmembrane region" description="Helical" evidence="1">
    <location>
        <begin position="42"/>
        <end position="63"/>
    </location>
</feature>
<proteinExistence type="predicted"/>
<dbReference type="OrthoDB" id="5233at2"/>
<accession>A0A0H3ADJ4</accession>
<dbReference type="RefSeq" id="WP_000477435.1">
    <property type="nucleotide sequence ID" value="NC_009456.1"/>
</dbReference>
<gene>
    <name evidence="2" type="ordered locus">VC0395_0766</name>
</gene>
<dbReference type="PATRIC" id="fig|345073.21.peg.3235"/>
<evidence type="ECO:0000256" key="1">
    <source>
        <dbReference type="SAM" id="Phobius"/>
    </source>
</evidence>